<sequence length="320" mass="34822">MTPCPTPDKEITLSRMHDLDEVTDALCRPESLSSVLNAKDCSTPLPSYDTLKEMMERLKAVLFPGYFGPSQVHRESLRYHLAANLDSIFRMLSEQIRRGGCFACADYVNDCRGCEVASKEMAMKFMRRIPAIRDMLAEDARAAYEGDPAATSPGETVFCYPSMLTMIHHRIAHELYALKVPIIPRIIGEMAHSRTGIDIHPGAQIGENFFIDHGTGVVIGETCIIGKGCRLYQGVTLGALSFSKNADGTLVKGIPRHPILEDNVTVYAGASILGRITIGKGSVIGGNVWLTHSVPEGSRIVQSGAKARTGEALTGKCEKV</sequence>
<evidence type="ECO:0000256" key="1">
    <source>
        <dbReference type="ARBA" id="ARBA00007274"/>
    </source>
</evidence>
<dbReference type="InterPro" id="IPR045304">
    <property type="entry name" value="LbH_SAT"/>
</dbReference>
<dbReference type="Gene3D" id="2.160.10.10">
    <property type="entry name" value="Hexapeptide repeat proteins"/>
    <property type="match status" value="1"/>
</dbReference>
<dbReference type="CDD" id="cd03354">
    <property type="entry name" value="LbH_SAT"/>
    <property type="match status" value="1"/>
</dbReference>
<dbReference type="InterPro" id="IPR053376">
    <property type="entry name" value="Serine_acetyltransferase"/>
</dbReference>
<accession>A0A921DQ44</accession>
<comment type="catalytic activity">
    <reaction evidence="6">
        <text>L-serine + acetyl-CoA = O-acetyl-L-serine + CoA</text>
        <dbReference type="Rhea" id="RHEA:24560"/>
        <dbReference type="ChEBI" id="CHEBI:33384"/>
        <dbReference type="ChEBI" id="CHEBI:57287"/>
        <dbReference type="ChEBI" id="CHEBI:57288"/>
        <dbReference type="ChEBI" id="CHEBI:58340"/>
        <dbReference type="EC" id="2.3.1.30"/>
    </reaction>
</comment>
<keyword evidence="4" id="KW-0808">Transferase</keyword>
<evidence type="ECO:0000256" key="4">
    <source>
        <dbReference type="ARBA" id="ARBA00022679"/>
    </source>
</evidence>
<keyword evidence="3" id="KW-0028">Amino-acid biosynthesis</keyword>
<dbReference type="GO" id="GO:0008652">
    <property type="term" value="P:amino acid biosynthetic process"/>
    <property type="evidence" value="ECO:0007669"/>
    <property type="project" value="UniProtKB-KW"/>
</dbReference>
<dbReference type="InterPro" id="IPR001451">
    <property type="entry name" value="Hexapep"/>
</dbReference>
<dbReference type="EC" id="2.3.1.30" evidence="2"/>
<evidence type="ECO:0000256" key="6">
    <source>
        <dbReference type="ARBA" id="ARBA00049486"/>
    </source>
</evidence>
<dbReference type="PANTHER" id="PTHR42811">
    <property type="entry name" value="SERINE ACETYLTRANSFERASE"/>
    <property type="match status" value="1"/>
</dbReference>
<evidence type="ECO:0000256" key="2">
    <source>
        <dbReference type="ARBA" id="ARBA00013266"/>
    </source>
</evidence>
<comment type="caution">
    <text evidence="7">The sequence shown here is derived from an EMBL/GenBank/DDBJ whole genome shotgun (WGS) entry which is preliminary data.</text>
</comment>
<reference evidence="7" key="2">
    <citation type="submission" date="2021-09" db="EMBL/GenBank/DDBJ databases">
        <authorList>
            <person name="Gilroy R."/>
        </authorList>
    </citation>
    <scope>NUCLEOTIDE SEQUENCE</scope>
    <source>
        <strain evidence="7">ChiGjej2B2-19336</strain>
    </source>
</reference>
<proteinExistence type="inferred from homology"/>
<dbReference type="InterPro" id="IPR011004">
    <property type="entry name" value="Trimer_LpxA-like_sf"/>
</dbReference>
<dbReference type="Pfam" id="PF00132">
    <property type="entry name" value="Hexapep"/>
    <property type="match status" value="1"/>
</dbReference>
<dbReference type="AlphaFoldDB" id="A0A921DQ44"/>
<dbReference type="FunFam" id="2.160.10.10:FF:000015">
    <property type="entry name" value="Serine acetyltransferase, plasmid"/>
    <property type="match status" value="1"/>
</dbReference>
<name>A0A921DQ44_9BACT</name>
<dbReference type="Gene3D" id="1.10.3130.10">
    <property type="entry name" value="serine acetyltransferase, domain 1"/>
    <property type="match status" value="1"/>
</dbReference>
<dbReference type="SUPFAM" id="SSF51161">
    <property type="entry name" value="Trimeric LpxA-like enzymes"/>
    <property type="match status" value="1"/>
</dbReference>
<reference evidence="7" key="1">
    <citation type="journal article" date="2021" name="PeerJ">
        <title>Extensive microbial diversity within the chicken gut microbiome revealed by metagenomics and culture.</title>
        <authorList>
            <person name="Gilroy R."/>
            <person name="Ravi A."/>
            <person name="Getino M."/>
            <person name="Pursley I."/>
            <person name="Horton D.L."/>
            <person name="Alikhan N.F."/>
            <person name="Baker D."/>
            <person name="Gharbi K."/>
            <person name="Hall N."/>
            <person name="Watson M."/>
            <person name="Adriaenssens E.M."/>
            <person name="Foster-Nyarko E."/>
            <person name="Jarju S."/>
            <person name="Secka A."/>
            <person name="Antonio M."/>
            <person name="Oren A."/>
            <person name="Chaudhuri R.R."/>
            <person name="La Ragione R."/>
            <person name="Hildebrand F."/>
            <person name="Pallen M.J."/>
        </authorList>
    </citation>
    <scope>NUCLEOTIDE SEQUENCE</scope>
    <source>
        <strain evidence="7">ChiGjej2B2-19336</strain>
    </source>
</reference>
<gene>
    <name evidence="7" type="ORF">K8W16_00065</name>
</gene>
<dbReference type="NCBIfam" id="NF041874">
    <property type="entry name" value="EPS_EpsC"/>
    <property type="match status" value="1"/>
</dbReference>
<evidence type="ECO:0000313" key="8">
    <source>
        <dbReference type="Proteomes" id="UP000698963"/>
    </source>
</evidence>
<comment type="similarity">
    <text evidence="1">Belongs to the transferase hexapeptide repeat family.</text>
</comment>
<dbReference type="GO" id="GO:0009001">
    <property type="term" value="F:serine O-acetyltransferase activity"/>
    <property type="evidence" value="ECO:0007669"/>
    <property type="project" value="UniProtKB-EC"/>
</dbReference>
<evidence type="ECO:0000256" key="3">
    <source>
        <dbReference type="ARBA" id="ARBA00022605"/>
    </source>
</evidence>
<evidence type="ECO:0000256" key="5">
    <source>
        <dbReference type="ARBA" id="ARBA00023315"/>
    </source>
</evidence>
<dbReference type="RefSeq" id="WP_304120083.1">
    <property type="nucleotide sequence ID" value="NZ_DYZA01000002.1"/>
</dbReference>
<dbReference type="EMBL" id="DYZA01000002">
    <property type="protein sequence ID" value="HJD96034.1"/>
    <property type="molecule type" value="Genomic_DNA"/>
</dbReference>
<keyword evidence="5" id="KW-0012">Acyltransferase</keyword>
<organism evidence="7 8">
    <name type="scientific">Mailhella massiliensis</name>
    <dbReference type="NCBI Taxonomy" id="1903261"/>
    <lineage>
        <taxon>Bacteria</taxon>
        <taxon>Pseudomonadati</taxon>
        <taxon>Thermodesulfobacteriota</taxon>
        <taxon>Desulfovibrionia</taxon>
        <taxon>Desulfovibrionales</taxon>
        <taxon>Desulfovibrionaceae</taxon>
        <taxon>Mailhella</taxon>
    </lineage>
</organism>
<dbReference type="InterPro" id="IPR042122">
    <property type="entry name" value="Ser_AcTrfase_N_sf"/>
</dbReference>
<protein>
    <recommendedName>
        <fullName evidence="2">serine O-acetyltransferase</fullName>
        <ecNumber evidence="2">2.3.1.30</ecNumber>
    </recommendedName>
</protein>
<dbReference type="Proteomes" id="UP000698963">
    <property type="component" value="Unassembled WGS sequence"/>
</dbReference>
<evidence type="ECO:0000313" key="7">
    <source>
        <dbReference type="EMBL" id="HJD96034.1"/>
    </source>
</evidence>